<organism evidence="2">
    <name type="scientific">Dipodfec virus UA23Rod_1125</name>
    <dbReference type="NCBI Taxonomy" id="2929328"/>
    <lineage>
        <taxon>Viruses</taxon>
        <taxon>Monodnaviria</taxon>
        <taxon>Sangervirae</taxon>
        <taxon>Phixviricota</taxon>
        <taxon>Malgrandaviricetes</taxon>
        <taxon>Petitvirales</taxon>
        <taxon>Microviridae</taxon>
    </lineage>
</organism>
<dbReference type="Pfam" id="PF23343">
    <property type="entry name" value="REP_ORF2-G2P"/>
    <property type="match status" value="1"/>
</dbReference>
<sequence length="415" mass="49109">MCLLPTPNRNYLSEAYKKGIKEFDCGGCPECLRRRASSWALRAVAESHLHKRNCMITLTYDTFKYNSAHQVVGEEPVNPNIEVNVRDIQLFLKRLRKKFGPGIKYLCCAEYGNRTHRAHYHMLLFGVDFSDDAVFYKKSKRNSRIYRSSVLTKLWGLGICTVDCLNVKSSVARYCTKYCAKSRSDDTFMLASKSLGFEWLYQNFNGVSYFIEGKEYPIPRAIWQRYIVSKYPDVIMSPRYINYDPFDPFGLEKYQRGCQLRKYYRETRDNDEEYINYIQYWSFKQYLFSLTRPSARERIEALPDDKYHNYKRAALECYDKRKKYNVCYPAPCSGMRSTWLRDIERCQYNSGIRGYFALASCPKRANDTNYSRSFENEYISPFGDVLDTREFRPLQLIYEQLKLPECPEYVQNAQE</sequence>
<dbReference type="EMBL" id="OM869607">
    <property type="protein sequence ID" value="UPW41476.1"/>
    <property type="molecule type" value="Genomic_DNA"/>
</dbReference>
<evidence type="ECO:0000313" key="2">
    <source>
        <dbReference type="EMBL" id="UPW41476.1"/>
    </source>
</evidence>
<proteinExistence type="predicted"/>
<reference evidence="2" key="1">
    <citation type="submission" date="2022-02" db="EMBL/GenBank/DDBJ databases">
        <title>Towards deciphering the DNA virus diversity associated with rodent species in the families Cricetidae and Heteromyidae.</title>
        <authorList>
            <person name="Lund M."/>
            <person name="Larsen B.B."/>
            <person name="Gryseels S."/>
            <person name="Kraberger S."/>
            <person name="Rowsey D.M."/>
            <person name="Steger L."/>
            <person name="Yule K.M."/>
            <person name="Upham N.S."/>
            <person name="Worobey M."/>
            <person name="Van Doorslaer K."/>
            <person name="Varsani A."/>
        </authorList>
    </citation>
    <scope>NUCLEOTIDE SEQUENCE</scope>
    <source>
        <strain evidence="2">UA23Rod_1125</strain>
    </source>
</reference>
<accession>A0A976N1R5</accession>
<evidence type="ECO:0000259" key="1">
    <source>
        <dbReference type="Pfam" id="PF23343"/>
    </source>
</evidence>
<dbReference type="InterPro" id="IPR056906">
    <property type="entry name" value="ORF2/G2P_dom"/>
</dbReference>
<name>A0A976N1R5_9VIRU</name>
<protein>
    <submittedName>
        <fullName evidence="2">Replication initiator protein</fullName>
    </submittedName>
</protein>
<feature type="domain" description="Replication-associated protein ORF2/G2P" evidence="1">
    <location>
        <begin position="53"/>
        <end position="182"/>
    </location>
</feature>